<organism evidence="1 2">
    <name type="scientific">Cyclobacterium jeungdonense</name>
    <dbReference type="NCBI Taxonomy" id="708087"/>
    <lineage>
        <taxon>Bacteria</taxon>
        <taxon>Pseudomonadati</taxon>
        <taxon>Bacteroidota</taxon>
        <taxon>Cytophagia</taxon>
        <taxon>Cytophagales</taxon>
        <taxon>Cyclobacteriaceae</taxon>
        <taxon>Cyclobacterium</taxon>
    </lineage>
</organism>
<dbReference type="SUPFAM" id="SSF109604">
    <property type="entry name" value="HD-domain/PDEase-like"/>
    <property type="match status" value="1"/>
</dbReference>
<reference evidence="2" key="1">
    <citation type="journal article" date="2019" name="Int. J. Syst. Evol. Microbiol.">
        <title>The Global Catalogue of Microorganisms (GCM) 10K type strain sequencing project: providing services to taxonomists for standard genome sequencing and annotation.</title>
        <authorList>
            <consortium name="The Broad Institute Genomics Platform"/>
            <consortium name="The Broad Institute Genome Sequencing Center for Infectious Disease"/>
            <person name="Wu L."/>
            <person name="Ma J."/>
        </authorList>
    </citation>
    <scope>NUCLEOTIDE SEQUENCE [LARGE SCALE GENOMIC DNA]</scope>
    <source>
        <strain evidence="2">CECT 7706</strain>
    </source>
</reference>
<evidence type="ECO:0000313" key="1">
    <source>
        <dbReference type="EMBL" id="MDN3689068.1"/>
    </source>
</evidence>
<proteinExistence type="predicted"/>
<keyword evidence="2" id="KW-1185">Reference proteome</keyword>
<dbReference type="Gene3D" id="1.10.3210.10">
    <property type="entry name" value="Hypothetical protein af1432"/>
    <property type="match status" value="1"/>
</dbReference>
<sequence>MSDPTLYAGDTILTYSGHYLNVFDPDPDHICIEDIAHGLSHVPRFAGQTRRFLSVAEHSFYVSMAVPHIFALQGLLHDASEAYLMDIPKPIKKHLPDYIALEEKLMLAIARKFGFPYPVCRTVKAEDKRQLEYEHSNLRVDNDSEYEPLDSNFAKELFLLRYRTIIRKEASNG</sequence>
<evidence type="ECO:0008006" key="3">
    <source>
        <dbReference type="Google" id="ProtNLM"/>
    </source>
</evidence>
<name>A0ABT8CBW7_9BACT</name>
<dbReference type="RefSeq" id="WP_163386547.1">
    <property type="nucleotide sequence ID" value="NZ_JAUFQS010000017.1"/>
</dbReference>
<accession>A0ABT8CBW7</accession>
<evidence type="ECO:0000313" key="2">
    <source>
        <dbReference type="Proteomes" id="UP001236663"/>
    </source>
</evidence>
<dbReference type="EMBL" id="JAUFQS010000017">
    <property type="protein sequence ID" value="MDN3689068.1"/>
    <property type="molecule type" value="Genomic_DNA"/>
</dbReference>
<gene>
    <name evidence="1" type="ORF">QWZ15_14610</name>
</gene>
<protein>
    <recommendedName>
        <fullName evidence="3">Metal dependent phosphohydrolase</fullName>
    </recommendedName>
</protein>
<dbReference type="Proteomes" id="UP001236663">
    <property type="component" value="Unassembled WGS sequence"/>
</dbReference>
<comment type="caution">
    <text evidence="1">The sequence shown here is derived from an EMBL/GenBank/DDBJ whole genome shotgun (WGS) entry which is preliminary data.</text>
</comment>